<dbReference type="Proteomes" id="UP000555546">
    <property type="component" value="Unassembled WGS sequence"/>
</dbReference>
<proteinExistence type="predicted"/>
<name>A0A7W9B0R7_9HYPH</name>
<gene>
    <name evidence="1" type="ORF">FHS76_003826</name>
</gene>
<evidence type="ECO:0000313" key="2">
    <source>
        <dbReference type="Proteomes" id="UP000555546"/>
    </source>
</evidence>
<reference evidence="1 2" key="1">
    <citation type="submission" date="2020-08" db="EMBL/GenBank/DDBJ databases">
        <title>Genomic Encyclopedia of Type Strains, Phase IV (KMG-IV): sequencing the most valuable type-strain genomes for metagenomic binning, comparative biology and taxonomic classification.</title>
        <authorList>
            <person name="Goeker M."/>
        </authorList>
    </citation>
    <scope>NUCLEOTIDE SEQUENCE [LARGE SCALE GENOMIC DNA]</scope>
    <source>
        <strain evidence="1 2">DSM 26944</strain>
    </source>
</reference>
<dbReference type="AlphaFoldDB" id="A0A7W9B0R7"/>
<dbReference type="EMBL" id="JACIJG010000020">
    <property type="protein sequence ID" value="MBB5703911.1"/>
    <property type="molecule type" value="Genomic_DNA"/>
</dbReference>
<accession>A0A7W9B0R7</accession>
<evidence type="ECO:0000313" key="1">
    <source>
        <dbReference type="EMBL" id="MBB5703911.1"/>
    </source>
</evidence>
<sequence>MSSRSLKSAKYGNARAFSGYALIPNTNARAATEHFQKWARQYLGAST</sequence>
<comment type="caution">
    <text evidence="1">The sequence shown here is derived from an EMBL/GenBank/DDBJ whole genome shotgun (WGS) entry which is preliminary data.</text>
</comment>
<protein>
    <submittedName>
        <fullName evidence="1">Uncharacterized protein</fullName>
    </submittedName>
</protein>
<keyword evidence="2" id="KW-1185">Reference proteome</keyword>
<organism evidence="1 2">
    <name type="scientific">Brucella daejeonensis</name>
    <dbReference type="NCBI Taxonomy" id="659015"/>
    <lineage>
        <taxon>Bacteria</taxon>
        <taxon>Pseudomonadati</taxon>
        <taxon>Pseudomonadota</taxon>
        <taxon>Alphaproteobacteria</taxon>
        <taxon>Hyphomicrobiales</taxon>
        <taxon>Brucellaceae</taxon>
        <taxon>Brucella/Ochrobactrum group</taxon>
        <taxon>Brucella</taxon>
    </lineage>
</organism>